<sequence>MAEELKPFPYCGGEAGFVELKDGGIVAVCASKGCVASGVARYACGDEPRPLIAETWNTRAVPAGHVVVSEGLLRRLVDFAAAHPSGKDLAAEVGALLSEQEGGSDPV</sequence>
<accession>A0ABD7K1J2</accession>
<name>A0ABD7K1J2_PSEAI</name>
<proteinExistence type="predicted"/>
<evidence type="ECO:0000313" key="2">
    <source>
        <dbReference type="Proteomes" id="UP000276985"/>
    </source>
</evidence>
<dbReference type="AlphaFoldDB" id="A0ABD7K1J2"/>
<reference evidence="1 2" key="1">
    <citation type="submission" date="2018-12" db="EMBL/GenBank/DDBJ databases">
        <title>Pseudomonas aeruginosa Diversity Panel.</title>
        <authorList>
            <person name="Snesrud E."/>
            <person name="Mcgann P."/>
        </authorList>
    </citation>
    <scope>NUCLEOTIDE SEQUENCE [LARGE SCALE GENOMIC DNA]</scope>
    <source>
        <strain evidence="1 2">MRSN6241</strain>
    </source>
</reference>
<protein>
    <submittedName>
        <fullName evidence="1">Uncharacterized protein</fullName>
    </submittedName>
</protein>
<gene>
    <name evidence="1" type="ORF">DY940_15190</name>
</gene>
<dbReference type="Proteomes" id="UP000276985">
    <property type="component" value="Unassembled WGS sequence"/>
</dbReference>
<evidence type="ECO:0000313" key="1">
    <source>
        <dbReference type="EMBL" id="RTS45632.1"/>
    </source>
</evidence>
<dbReference type="RefSeq" id="WP_023442841.1">
    <property type="nucleotide sequence ID" value="NZ_LFXS01000014.1"/>
</dbReference>
<dbReference type="EMBL" id="RXTL01000020">
    <property type="protein sequence ID" value="RTS45632.1"/>
    <property type="molecule type" value="Genomic_DNA"/>
</dbReference>
<organism evidence="1 2">
    <name type="scientific">Pseudomonas aeruginosa</name>
    <dbReference type="NCBI Taxonomy" id="287"/>
    <lineage>
        <taxon>Bacteria</taxon>
        <taxon>Pseudomonadati</taxon>
        <taxon>Pseudomonadota</taxon>
        <taxon>Gammaproteobacteria</taxon>
        <taxon>Pseudomonadales</taxon>
        <taxon>Pseudomonadaceae</taxon>
        <taxon>Pseudomonas</taxon>
    </lineage>
</organism>
<comment type="caution">
    <text evidence="1">The sequence shown here is derived from an EMBL/GenBank/DDBJ whole genome shotgun (WGS) entry which is preliminary data.</text>
</comment>